<sequence>MVSIVCRCAGLRHSPVESSFRLTFACAIFAPWKKAQALGAPRSSHAIFAKREEFKLCITTSEKWAAYLLYTDVEERFAAHSSITESVNQEAKPAFEIVFAFTCR</sequence>
<proteinExistence type="predicted"/>
<comment type="caution">
    <text evidence="1">The sequence shown here is derived from an EMBL/GenBank/DDBJ whole genome shotgun (WGS) entry which is preliminary data.</text>
</comment>
<reference evidence="1" key="1">
    <citation type="submission" date="2023-10" db="EMBL/GenBank/DDBJ databases">
        <authorList>
            <person name="Chen Y."/>
            <person name="Shah S."/>
            <person name="Dougan E. K."/>
            <person name="Thang M."/>
            <person name="Chan C."/>
        </authorList>
    </citation>
    <scope>NUCLEOTIDE SEQUENCE [LARGE SCALE GENOMIC DNA]</scope>
</reference>
<gene>
    <name evidence="1" type="ORF">PCOR1329_LOCUS65668</name>
</gene>
<protein>
    <submittedName>
        <fullName evidence="1">Uncharacterized protein</fullName>
    </submittedName>
</protein>
<organism evidence="1 2">
    <name type="scientific">Prorocentrum cordatum</name>
    <dbReference type="NCBI Taxonomy" id="2364126"/>
    <lineage>
        <taxon>Eukaryota</taxon>
        <taxon>Sar</taxon>
        <taxon>Alveolata</taxon>
        <taxon>Dinophyceae</taxon>
        <taxon>Prorocentrales</taxon>
        <taxon>Prorocentraceae</taxon>
        <taxon>Prorocentrum</taxon>
    </lineage>
</organism>
<evidence type="ECO:0000313" key="2">
    <source>
        <dbReference type="Proteomes" id="UP001189429"/>
    </source>
</evidence>
<evidence type="ECO:0000313" key="1">
    <source>
        <dbReference type="EMBL" id="CAK0883458.1"/>
    </source>
</evidence>
<accession>A0ABN9WB11</accession>
<keyword evidence="2" id="KW-1185">Reference proteome</keyword>
<dbReference type="EMBL" id="CAUYUJ010018416">
    <property type="protein sequence ID" value="CAK0883458.1"/>
    <property type="molecule type" value="Genomic_DNA"/>
</dbReference>
<name>A0ABN9WB11_9DINO</name>
<dbReference type="Proteomes" id="UP001189429">
    <property type="component" value="Unassembled WGS sequence"/>
</dbReference>